<evidence type="ECO:0000256" key="4">
    <source>
        <dbReference type="ARBA" id="ARBA00023306"/>
    </source>
</evidence>
<evidence type="ECO:0000256" key="3">
    <source>
        <dbReference type="ARBA" id="ARBA00022786"/>
    </source>
</evidence>
<keyword evidence="4" id="KW-0131">Cell cycle</keyword>
<sequence length="173" mass="19092">MHFHFGHPKQALEVLTEAVRVSQQVAVFVPSLSFDYGFPFLLHAPLARMNALLYATCFTDSSSLDDLALAYGKLIQHLGVFNGYKEAFAALKLAEEKFLSLSKSQIQPVILQLLPDHALHTGNLKLAQQLCDELGVLASSVTGVDIEIKVEASLRHARILIAANQFSQKDMMQ</sequence>
<organism evidence="5 6">
    <name type="scientific">Anisodus acutangulus</name>
    <dbReference type="NCBI Taxonomy" id="402998"/>
    <lineage>
        <taxon>Eukaryota</taxon>
        <taxon>Viridiplantae</taxon>
        <taxon>Streptophyta</taxon>
        <taxon>Embryophyta</taxon>
        <taxon>Tracheophyta</taxon>
        <taxon>Spermatophyta</taxon>
        <taxon>Magnoliopsida</taxon>
        <taxon>eudicotyledons</taxon>
        <taxon>Gunneridae</taxon>
        <taxon>Pentapetalae</taxon>
        <taxon>asterids</taxon>
        <taxon>lamiids</taxon>
        <taxon>Solanales</taxon>
        <taxon>Solanaceae</taxon>
        <taxon>Solanoideae</taxon>
        <taxon>Hyoscyameae</taxon>
        <taxon>Anisodus</taxon>
    </lineage>
</organism>
<keyword evidence="3" id="KW-0833">Ubl conjugation pathway</keyword>
<name>A0A9Q1MA32_9SOLA</name>
<keyword evidence="6" id="KW-1185">Reference proteome</keyword>
<evidence type="ECO:0000256" key="2">
    <source>
        <dbReference type="ARBA" id="ARBA00022776"/>
    </source>
</evidence>
<keyword evidence="1" id="KW-0132">Cell division</keyword>
<protein>
    <submittedName>
        <fullName evidence="5">Uncharacterized protein</fullName>
    </submittedName>
</protein>
<dbReference type="GO" id="GO:0031145">
    <property type="term" value="P:anaphase-promoting complex-dependent catabolic process"/>
    <property type="evidence" value="ECO:0007669"/>
    <property type="project" value="TreeGrafter"/>
</dbReference>
<evidence type="ECO:0000313" key="6">
    <source>
        <dbReference type="Proteomes" id="UP001152561"/>
    </source>
</evidence>
<proteinExistence type="predicted"/>
<dbReference type="Proteomes" id="UP001152561">
    <property type="component" value="Unassembled WGS sequence"/>
</dbReference>
<dbReference type="PANTHER" id="PTHR12830:SF9">
    <property type="entry name" value="ANAPHASE-PROMOTING COMPLEX SUBUNIT 5"/>
    <property type="match status" value="1"/>
</dbReference>
<dbReference type="GO" id="GO:0045842">
    <property type="term" value="P:positive regulation of mitotic metaphase/anaphase transition"/>
    <property type="evidence" value="ECO:0007669"/>
    <property type="project" value="TreeGrafter"/>
</dbReference>
<dbReference type="GO" id="GO:0070979">
    <property type="term" value="P:protein K11-linked ubiquitination"/>
    <property type="evidence" value="ECO:0007669"/>
    <property type="project" value="TreeGrafter"/>
</dbReference>
<comment type="caution">
    <text evidence="5">The sequence shown here is derived from an EMBL/GenBank/DDBJ whole genome shotgun (WGS) entry which is preliminary data.</text>
</comment>
<gene>
    <name evidence="5" type="ORF">K7X08_012944</name>
</gene>
<dbReference type="GO" id="GO:0051301">
    <property type="term" value="P:cell division"/>
    <property type="evidence" value="ECO:0007669"/>
    <property type="project" value="UniProtKB-KW"/>
</dbReference>
<reference evidence="6" key="1">
    <citation type="journal article" date="2023" name="Proc. Natl. Acad. Sci. U.S.A.">
        <title>Genomic and structural basis for evolution of tropane alkaloid biosynthesis.</title>
        <authorList>
            <person name="Wanga Y.-J."/>
            <person name="Taina T."/>
            <person name="Yua J.-Y."/>
            <person name="Lia J."/>
            <person name="Xua B."/>
            <person name="Chenc J."/>
            <person name="D'Auriad J.C."/>
            <person name="Huanga J.-P."/>
            <person name="Huanga S.-X."/>
        </authorList>
    </citation>
    <scope>NUCLEOTIDE SEQUENCE [LARGE SCALE GENOMIC DNA]</scope>
    <source>
        <strain evidence="6">cv. KIB-2019</strain>
    </source>
</reference>
<evidence type="ECO:0000313" key="5">
    <source>
        <dbReference type="EMBL" id="KAJ8555448.1"/>
    </source>
</evidence>
<accession>A0A9Q1MA32</accession>
<dbReference type="EMBL" id="JAJAGQ010000008">
    <property type="protein sequence ID" value="KAJ8555448.1"/>
    <property type="molecule type" value="Genomic_DNA"/>
</dbReference>
<evidence type="ECO:0000256" key="1">
    <source>
        <dbReference type="ARBA" id="ARBA00022618"/>
    </source>
</evidence>
<dbReference type="AlphaFoldDB" id="A0A9Q1MA32"/>
<dbReference type="PANTHER" id="PTHR12830">
    <property type="entry name" value="ANAPHASE-PROMOTING COMPLEX SUBUNIT 5"/>
    <property type="match status" value="1"/>
</dbReference>
<dbReference type="OrthoDB" id="2504561at2759"/>
<dbReference type="GO" id="GO:0005680">
    <property type="term" value="C:anaphase-promoting complex"/>
    <property type="evidence" value="ECO:0007669"/>
    <property type="project" value="InterPro"/>
</dbReference>
<keyword evidence="2" id="KW-0498">Mitosis</keyword>
<dbReference type="InterPro" id="IPR037679">
    <property type="entry name" value="Apc5"/>
</dbReference>